<evidence type="ECO:0000256" key="2">
    <source>
        <dbReference type="ARBA" id="ARBA00022630"/>
    </source>
</evidence>
<reference evidence="8 9" key="1">
    <citation type="submission" date="2021-03" db="EMBL/GenBank/DDBJ databases">
        <title>Sequencing the genomes of 1000 actinobacteria strains.</title>
        <authorList>
            <person name="Klenk H.-P."/>
        </authorList>
    </citation>
    <scope>NUCLEOTIDE SEQUENCE [LARGE SCALE GENOMIC DNA]</scope>
    <source>
        <strain evidence="8 9">DSM 45256</strain>
    </source>
</reference>
<dbReference type="InterPro" id="IPR028202">
    <property type="entry name" value="Reductase_C"/>
</dbReference>
<dbReference type="Gene3D" id="3.30.390.30">
    <property type="match status" value="1"/>
</dbReference>
<dbReference type="Proteomes" id="UP001519295">
    <property type="component" value="Unassembled WGS sequence"/>
</dbReference>
<sequence length="411" mass="43162">MTGQAPVVVVGASAAGVAVVETLRREGFDGPISLIGAESELPYDRPPLSKRMLSGQWTAERTVLRPRATVEGWNTDLRLGTRAVRVDAAARRVLLDDGDELAYGDLVIATGVRPRLLPGLPQVPGVHVLRTLADAVALRDALTDRPRLVVVGAGFLGAEAAAVACELGADVTLVSDLEAPLADVLGPELAGMLLDEHRRRGVRVETGVRADEVLVADGRTCGVRLVDGRILPADEVLVAIGAVPETGWLDGSGVPVGNGVLCDATCSAAPGVWAAGDVASWEHPGLGERIRLEHRTNAGEQGMAVARNLLAARAGRPATPFAPVPYVWSDQYDLTIQIYGRPRPGDALRIVEGSTAERSLVALHGRDGRVRAATGINRPRQTRAARALVAEAAPWETGSAPEHGDREGVPA</sequence>
<keyword evidence="8" id="KW-0223">Dioxygenase</keyword>
<dbReference type="GO" id="GO:0008860">
    <property type="term" value="F:ferredoxin-NAD+ reductase activity"/>
    <property type="evidence" value="ECO:0007669"/>
    <property type="project" value="UniProtKB-EC"/>
</dbReference>
<evidence type="ECO:0000313" key="9">
    <source>
        <dbReference type="Proteomes" id="UP001519295"/>
    </source>
</evidence>
<protein>
    <submittedName>
        <fullName evidence="8">3-phenylpropionate/trans-cinnamate dioxygenase ferredoxin reductase subunit</fullName>
        <ecNumber evidence="8">1.18.1.3</ecNumber>
    </submittedName>
</protein>
<dbReference type="InterPro" id="IPR016156">
    <property type="entry name" value="FAD/NAD-linked_Rdtase_dimer_sf"/>
</dbReference>
<feature type="region of interest" description="Disordered" evidence="5">
    <location>
        <begin position="392"/>
        <end position="411"/>
    </location>
</feature>
<dbReference type="SUPFAM" id="SSF55424">
    <property type="entry name" value="FAD/NAD-linked reductases, dimerisation (C-terminal) domain"/>
    <property type="match status" value="1"/>
</dbReference>
<proteinExistence type="predicted"/>
<dbReference type="PANTHER" id="PTHR43557">
    <property type="entry name" value="APOPTOSIS-INDUCING FACTOR 1"/>
    <property type="match status" value="1"/>
</dbReference>
<dbReference type="Gene3D" id="3.50.50.60">
    <property type="entry name" value="FAD/NAD(P)-binding domain"/>
    <property type="match status" value="2"/>
</dbReference>
<dbReference type="EMBL" id="JAGINU010000001">
    <property type="protein sequence ID" value="MBP2369772.1"/>
    <property type="molecule type" value="Genomic_DNA"/>
</dbReference>
<comment type="caution">
    <text evidence="8">The sequence shown here is derived from an EMBL/GenBank/DDBJ whole genome shotgun (WGS) entry which is preliminary data.</text>
</comment>
<dbReference type="Pfam" id="PF07992">
    <property type="entry name" value="Pyr_redox_2"/>
    <property type="match status" value="1"/>
</dbReference>
<evidence type="ECO:0000256" key="4">
    <source>
        <dbReference type="ARBA" id="ARBA00023002"/>
    </source>
</evidence>
<dbReference type="SUPFAM" id="SSF51905">
    <property type="entry name" value="FAD/NAD(P)-binding domain"/>
    <property type="match status" value="2"/>
</dbReference>
<comment type="cofactor">
    <cofactor evidence="1">
        <name>FAD</name>
        <dbReference type="ChEBI" id="CHEBI:57692"/>
    </cofactor>
</comment>
<feature type="domain" description="FAD/NAD(P)-binding" evidence="6">
    <location>
        <begin position="7"/>
        <end position="302"/>
    </location>
</feature>
<accession>A0ABS4W0N5</accession>
<dbReference type="PRINTS" id="PR00368">
    <property type="entry name" value="FADPNR"/>
</dbReference>
<dbReference type="EC" id="1.18.1.3" evidence="8"/>
<organism evidence="8 9">
    <name type="scientific">Pseudonocardia parietis</name>
    <dbReference type="NCBI Taxonomy" id="570936"/>
    <lineage>
        <taxon>Bacteria</taxon>
        <taxon>Bacillati</taxon>
        <taxon>Actinomycetota</taxon>
        <taxon>Actinomycetes</taxon>
        <taxon>Pseudonocardiales</taxon>
        <taxon>Pseudonocardiaceae</taxon>
        <taxon>Pseudonocardia</taxon>
    </lineage>
</organism>
<name>A0ABS4W0N5_9PSEU</name>
<evidence type="ECO:0000256" key="5">
    <source>
        <dbReference type="SAM" id="MobiDB-lite"/>
    </source>
</evidence>
<evidence type="ECO:0000256" key="3">
    <source>
        <dbReference type="ARBA" id="ARBA00022827"/>
    </source>
</evidence>
<keyword evidence="3" id="KW-0274">FAD</keyword>
<keyword evidence="4 8" id="KW-0560">Oxidoreductase</keyword>
<gene>
    <name evidence="8" type="ORF">JOF36_005468</name>
</gene>
<dbReference type="GO" id="GO:0051213">
    <property type="term" value="F:dioxygenase activity"/>
    <property type="evidence" value="ECO:0007669"/>
    <property type="project" value="UniProtKB-KW"/>
</dbReference>
<dbReference type="Pfam" id="PF14759">
    <property type="entry name" value="Reductase_C"/>
    <property type="match status" value="1"/>
</dbReference>
<keyword evidence="9" id="KW-1185">Reference proteome</keyword>
<dbReference type="InterPro" id="IPR023753">
    <property type="entry name" value="FAD/NAD-binding_dom"/>
</dbReference>
<evidence type="ECO:0000256" key="1">
    <source>
        <dbReference type="ARBA" id="ARBA00001974"/>
    </source>
</evidence>
<dbReference type="PRINTS" id="PR00411">
    <property type="entry name" value="PNDRDTASEI"/>
</dbReference>
<dbReference type="InterPro" id="IPR050446">
    <property type="entry name" value="FAD-oxidoreductase/Apoptosis"/>
</dbReference>
<dbReference type="PANTHER" id="PTHR43557:SF2">
    <property type="entry name" value="RIESKE DOMAIN-CONTAINING PROTEIN-RELATED"/>
    <property type="match status" value="1"/>
</dbReference>
<feature type="compositionally biased region" description="Basic and acidic residues" evidence="5">
    <location>
        <begin position="402"/>
        <end position="411"/>
    </location>
</feature>
<evidence type="ECO:0000259" key="6">
    <source>
        <dbReference type="Pfam" id="PF07992"/>
    </source>
</evidence>
<feature type="domain" description="Reductase C-terminal" evidence="7">
    <location>
        <begin position="326"/>
        <end position="395"/>
    </location>
</feature>
<evidence type="ECO:0000259" key="7">
    <source>
        <dbReference type="Pfam" id="PF14759"/>
    </source>
</evidence>
<dbReference type="RefSeq" id="WP_307862616.1">
    <property type="nucleotide sequence ID" value="NZ_JAGINU010000001.1"/>
</dbReference>
<dbReference type="InterPro" id="IPR036188">
    <property type="entry name" value="FAD/NAD-bd_sf"/>
</dbReference>
<evidence type="ECO:0000313" key="8">
    <source>
        <dbReference type="EMBL" id="MBP2369772.1"/>
    </source>
</evidence>
<keyword evidence="2" id="KW-0285">Flavoprotein</keyword>